<dbReference type="InterPro" id="IPR003646">
    <property type="entry name" value="SH3-like_bac-type"/>
</dbReference>
<dbReference type="EMBL" id="DWWT01000017">
    <property type="protein sequence ID" value="HJC05418.1"/>
    <property type="molecule type" value="Genomic_DNA"/>
</dbReference>
<feature type="compositionally biased region" description="Polar residues" evidence="1">
    <location>
        <begin position="376"/>
        <end position="401"/>
    </location>
</feature>
<evidence type="ECO:0000313" key="4">
    <source>
        <dbReference type="EMBL" id="HJC05418.1"/>
    </source>
</evidence>
<evidence type="ECO:0000259" key="3">
    <source>
        <dbReference type="PROSITE" id="PS51781"/>
    </source>
</evidence>
<feature type="compositionally biased region" description="Low complexity" evidence="1">
    <location>
        <begin position="671"/>
        <end position="700"/>
    </location>
</feature>
<protein>
    <submittedName>
        <fullName evidence="4">SH3 domain-containing protein</fullName>
    </submittedName>
</protein>
<reference evidence="4" key="1">
    <citation type="journal article" date="2021" name="PeerJ">
        <title>Extensive microbial diversity within the chicken gut microbiome revealed by metagenomics and culture.</title>
        <authorList>
            <person name="Gilroy R."/>
            <person name="Ravi A."/>
            <person name="Getino M."/>
            <person name="Pursley I."/>
            <person name="Horton D.L."/>
            <person name="Alikhan N.F."/>
            <person name="Baker D."/>
            <person name="Gharbi K."/>
            <person name="Hall N."/>
            <person name="Watson M."/>
            <person name="Adriaenssens E.M."/>
            <person name="Foster-Nyarko E."/>
            <person name="Jarju S."/>
            <person name="Secka A."/>
            <person name="Antonio M."/>
            <person name="Oren A."/>
            <person name="Chaudhuri R.R."/>
            <person name="La Ragione R."/>
            <person name="Hildebrand F."/>
            <person name="Pallen M.J."/>
        </authorList>
    </citation>
    <scope>NUCLEOTIDE SEQUENCE</scope>
    <source>
        <strain evidence="4">CHK180-15479</strain>
    </source>
</reference>
<dbReference type="PROSITE" id="PS51781">
    <property type="entry name" value="SH3B"/>
    <property type="match status" value="1"/>
</dbReference>
<feature type="chain" id="PRO_5038844116" evidence="2">
    <location>
        <begin position="26"/>
        <end position="715"/>
    </location>
</feature>
<evidence type="ECO:0000313" key="5">
    <source>
        <dbReference type="Proteomes" id="UP000823910"/>
    </source>
</evidence>
<feature type="compositionally biased region" description="Low complexity" evidence="1">
    <location>
        <begin position="255"/>
        <end position="290"/>
    </location>
</feature>
<sequence length="715" mass="73201">MKGRIHKKGLALILALAFAAQGLGAGRSPFRTFDSYAYTGAATVKASSLNVRSGPGTGYSSLGRLAAGASINIIGEQQGTDGNLWYQIQYTGSGGSVNTGYVSSLYVRLPVSYSTDADFEAYLTSQGFPESYKNGLRQLHAQYPNWVFVAKNTGLDWETVIENESVLGRNLVSASSISSWKSVESGAYDWNSSTWTSFDGSSWVAASEDIIRYYMDPRNFLDETYVFQFLSHEYDASTQTRDGLANMVEGTFLSGTTTSTGTSGSDFSSGSSDGPGGSSSSVSQDGPGASTSNRDAVTGPGVQGSGSSGAQSVAPDGSTSGSSGSSESSSASPSGSGTTSSDVSVSLEGPHASISPKGRNLVAASVTLVGPGADDSAQTQTGQEGPGAQTESSGESGTPSAASLSYVDILMNAAAQSGVSPYVLAAMILQEQGKSGGTNLISGTYSGYEGYYNFFNVEAYQSGSMSATEMGLRYASESGSYGRPWNTVEKSILGGAQNYGDNYVKAGQNTFYLKKFNVQGTNLYKHQYMSNIQGAASEAAYLAGAYTDQLKNSALEFHIPVYSNMPEQASVAPTGDGSPNNKLSSLGVDGFSLTPTFSRDTESYNLIVDSSVSQVQVTASAADGTATVTGTGSIALASGGNDITVSVRAENGSVRYYVIHVVKQEGGPTAGSGASSASSDSGTSSGPGASAGPGTSSDGSSGPGGSNVTIVEVAP</sequence>
<dbReference type="Gene3D" id="2.30.30.40">
    <property type="entry name" value="SH3 Domains"/>
    <property type="match status" value="1"/>
</dbReference>
<feature type="compositionally biased region" description="Low complexity" evidence="1">
    <location>
        <begin position="308"/>
        <end position="346"/>
    </location>
</feature>
<dbReference type="SMART" id="SM00287">
    <property type="entry name" value="SH3b"/>
    <property type="match status" value="1"/>
</dbReference>
<dbReference type="Pfam" id="PF08239">
    <property type="entry name" value="SH3_3"/>
    <property type="match status" value="1"/>
</dbReference>
<dbReference type="AlphaFoldDB" id="A0A9D2MY39"/>
<keyword evidence="2" id="KW-0732">Signal</keyword>
<feature type="region of interest" description="Disordered" evidence="1">
    <location>
        <begin position="665"/>
        <end position="715"/>
    </location>
</feature>
<proteinExistence type="predicted"/>
<comment type="caution">
    <text evidence="4">The sequence shown here is derived from an EMBL/GenBank/DDBJ whole genome shotgun (WGS) entry which is preliminary data.</text>
</comment>
<feature type="signal peptide" evidence="2">
    <location>
        <begin position="1"/>
        <end position="25"/>
    </location>
</feature>
<accession>A0A9D2MY39</accession>
<dbReference type="Proteomes" id="UP000823910">
    <property type="component" value="Unassembled WGS sequence"/>
</dbReference>
<dbReference type="InterPro" id="IPR025883">
    <property type="entry name" value="Cadherin-like_domain"/>
</dbReference>
<dbReference type="PANTHER" id="PTHR34408">
    <property type="entry name" value="FAMILY PROTEIN, PUTATIVE-RELATED"/>
    <property type="match status" value="1"/>
</dbReference>
<dbReference type="PANTHER" id="PTHR34408:SF1">
    <property type="entry name" value="GLYCOSYL HYDROLASE FAMILY 19 DOMAIN-CONTAINING PROTEIN HI_1415"/>
    <property type="match status" value="1"/>
</dbReference>
<feature type="region of interest" description="Disordered" evidence="1">
    <location>
        <begin position="255"/>
        <end position="358"/>
    </location>
</feature>
<feature type="domain" description="SH3b" evidence="3">
    <location>
        <begin position="39"/>
        <end position="106"/>
    </location>
</feature>
<organism evidence="4 5">
    <name type="scientific">Candidatus Enterocloster excrementipullorum</name>
    <dbReference type="NCBI Taxonomy" id="2838559"/>
    <lineage>
        <taxon>Bacteria</taxon>
        <taxon>Bacillati</taxon>
        <taxon>Bacillota</taxon>
        <taxon>Clostridia</taxon>
        <taxon>Lachnospirales</taxon>
        <taxon>Lachnospiraceae</taxon>
        <taxon>Enterocloster</taxon>
    </lineage>
</organism>
<evidence type="ECO:0000256" key="2">
    <source>
        <dbReference type="SAM" id="SignalP"/>
    </source>
</evidence>
<reference evidence="4" key="2">
    <citation type="submission" date="2021-04" db="EMBL/GenBank/DDBJ databases">
        <authorList>
            <person name="Gilroy R."/>
        </authorList>
    </citation>
    <scope>NUCLEOTIDE SEQUENCE</scope>
    <source>
        <strain evidence="4">CHK180-15479</strain>
    </source>
</reference>
<gene>
    <name evidence="4" type="ORF">H9704_04595</name>
</gene>
<name>A0A9D2MY39_9FIRM</name>
<feature type="region of interest" description="Disordered" evidence="1">
    <location>
        <begin position="371"/>
        <end position="401"/>
    </location>
</feature>
<dbReference type="InterPro" id="IPR052354">
    <property type="entry name" value="Cell_Wall_Dynamics_Protein"/>
</dbReference>
<evidence type="ECO:0000256" key="1">
    <source>
        <dbReference type="SAM" id="MobiDB-lite"/>
    </source>
</evidence>
<dbReference type="Pfam" id="PF12733">
    <property type="entry name" value="Cadherin-like"/>
    <property type="match status" value="1"/>
</dbReference>